<proteinExistence type="predicted"/>
<dbReference type="SUPFAM" id="SSF55729">
    <property type="entry name" value="Acyl-CoA N-acyltransferases (Nat)"/>
    <property type="match status" value="1"/>
</dbReference>
<evidence type="ECO:0000313" key="2">
    <source>
        <dbReference type="Proteomes" id="UP000754644"/>
    </source>
</evidence>
<feature type="non-terminal residue" evidence="1">
    <location>
        <position position="84"/>
    </location>
</feature>
<reference evidence="1" key="1">
    <citation type="submission" date="2020-05" db="EMBL/GenBank/DDBJ databases">
        <title>Sulfur intermediates as new biogeochemical hubs in an aquatic model microbial ecosystem.</title>
        <authorList>
            <person name="Vigneron A."/>
        </authorList>
    </citation>
    <scope>NUCLEOTIDE SEQUENCE</scope>
    <source>
        <strain evidence="1">Bin.250</strain>
    </source>
</reference>
<dbReference type="Gene3D" id="3.40.630.30">
    <property type="match status" value="1"/>
</dbReference>
<accession>A0A973A8B8</accession>
<dbReference type="InterPro" id="IPR016181">
    <property type="entry name" value="Acyl_CoA_acyltransferase"/>
</dbReference>
<name>A0A973A8B8_9GAMM</name>
<dbReference type="EMBL" id="JABMOJ010000237">
    <property type="protein sequence ID" value="NQV64980.1"/>
    <property type="molecule type" value="Genomic_DNA"/>
</dbReference>
<dbReference type="AlphaFoldDB" id="A0A973A8B8"/>
<comment type="caution">
    <text evidence="1">The sequence shown here is derived from an EMBL/GenBank/DDBJ whole genome shotgun (WGS) entry which is preliminary data.</text>
</comment>
<evidence type="ECO:0000313" key="1">
    <source>
        <dbReference type="EMBL" id="NQV64980.1"/>
    </source>
</evidence>
<gene>
    <name evidence="1" type="ORF">HQ497_06405</name>
</gene>
<organism evidence="1 2">
    <name type="scientific">SAR86 cluster bacterium</name>
    <dbReference type="NCBI Taxonomy" id="2030880"/>
    <lineage>
        <taxon>Bacteria</taxon>
        <taxon>Pseudomonadati</taxon>
        <taxon>Pseudomonadota</taxon>
        <taxon>Gammaproteobacteria</taxon>
        <taxon>SAR86 cluster</taxon>
    </lineage>
</organism>
<dbReference type="Proteomes" id="UP000754644">
    <property type="component" value="Unassembled WGS sequence"/>
</dbReference>
<protein>
    <submittedName>
        <fullName evidence="1">GNAT family N-acetyltransferase</fullName>
    </submittedName>
</protein>
<sequence length="84" mass="9169">MTTIFRRATPADVAAIAAFNQAMAQETENKTLATGTILAGVERMISDPSLGFYLVAEADGGPVGCLGITFEWSDWRNGLFWWIQ</sequence>